<dbReference type="AlphaFoldDB" id="G0NDV0"/>
<feature type="coiled-coil region" evidence="1">
    <location>
        <begin position="50"/>
        <end position="77"/>
    </location>
</feature>
<evidence type="ECO:0008006" key="5">
    <source>
        <dbReference type="Google" id="ProtNLM"/>
    </source>
</evidence>
<evidence type="ECO:0000256" key="1">
    <source>
        <dbReference type="SAM" id="Coils"/>
    </source>
</evidence>
<keyword evidence="2" id="KW-0812">Transmembrane</keyword>
<proteinExistence type="predicted"/>
<evidence type="ECO:0000313" key="4">
    <source>
        <dbReference type="Proteomes" id="UP000008068"/>
    </source>
</evidence>
<dbReference type="eggNOG" id="ENOG502THQY">
    <property type="taxonomic scope" value="Eukaryota"/>
</dbReference>
<protein>
    <recommendedName>
        <fullName evidence="5">Domain of unknown function WSN domain-containing protein</fullName>
    </recommendedName>
</protein>
<dbReference type="HOGENOM" id="CLU_342642_0_0_1"/>
<dbReference type="OMA" id="WEENIYW"/>
<dbReference type="EMBL" id="GL379869">
    <property type="protein sequence ID" value="EGT58499.1"/>
    <property type="molecule type" value="Genomic_DNA"/>
</dbReference>
<keyword evidence="2" id="KW-1133">Transmembrane helix</keyword>
<keyword evidence="2" id="KW-0472">Membrane</keyword>
<dbReference type="InParanoid" id="G0NDV0"/>
<sequence>MKNQTLLRISELLGAHHRLAVGINFLTNLIKTAPLSALADYTGSKIEVFEDLLNSDLEEILEKLKTLKTENLKIDNTLKAVEVIKDMEDLLENVPPFSNESVKEKAKEDFKEWVEYSTVNLTVLEDFSDKMKMLDKYIPNFSIWGLISMSMDTHPACKAVQKFPGELKYLIRKLKNLPGILNFEQIVLPIRFSLVALEAFENNKLDIPDVTIAQIAKISSGLDSGQLNRSSKSVESIKKISSINESPINLLEQDLNGVYLRESLAEGNELTILKKVFEPVFKTVTAFGDFLRDDQQKNEFLKEASAKMEKLIGRLIDSSRFRSDLHAISSKINTTFASDPSVQKFQTLFKSFSDGLKDFKELQKDILEFEKEEEYKVASTISGFETEIRRAVNKSIDTKDSRIFEELKKNETFISLKNSFENVIGKMKEFNTKAQKVHVSFASIGGWETVVNDAEKLAKNFFKTKNGNVKMEAERVISTLEFIKSLQDKDLDFDEFNRKLKELKTSIKNNLNKIKEEFNFKNLTDSPTYQEISKFQEPSLAEKLANGEFLFRLFHKFLTEKNSFEEVFKAIDKMSLEMDKVSYDNNNRYKILRILEQLGVISPKIDKMKAEILKRKERYDGKINEELIDLRWLVENLHEVLSPEYRISELLDFSKLLPDELDPKSFQTAANSTFDLDFAQHQKNLKDTYRPLTALRLLHQEIVAHELLSQRPSFWEENIYWLISAMIVAALCFGSIAIFVLFFLIPKIQISVQSDNN</sequence>
<accession>G0NDV0</accession>
<feature type="transmembrane region" description="Helical" evidence="2">
    <location>
        <begin position="719"/>
        <end position="745"/>
    </location>
</feature>
<evidence type="ECO:0000313" key="3">
    <source>
        <dbReference type="EMBL" id="EGT58499.1"/>
    </source>
</evidence>
<name>G0NDV0_CAEBE</name>
<gene>
    <name evidence="3" type="ORF">CAEBREN_13096</name>
</gene>
<keyword evidence="4" id="KW-1185">Reference proteome</keyword>
<evidence type="ECO:0000256" key="2">
    <source>
        <dbReference type="SAM" id="Phobius"/>
    </source>
</evidence>
<reference evidence="4" key="1">
    <citation type="submission" date="2011-07" db="EMBL/GenBank/DDBJ databases">
        <authorList>
            <consortium name="Caenorhabditis brenneri Sequencing and Analysis Consortium"/>
            <person name="Wilson R.K."/>
        </authorList>
    </citation>
    <scope>NUCLEOTIDE SEQUENCE [LARGE SCALE GENOMIC DNA]</scope>
    <source>
        <strain evidence="4">PB2801</strain>
    </source>
</reference>
<dbReference type="Proteomes" id="UP000008068">
    <property type="component" value="Unassembled WGS sequence"/>
</dbReference>
<organism evidence="4">
    <name type="scientific">Caenorhabditis brenneri</name>
    <name type="common">Nematode worm</name>
    <dbReference type="NCBI Taxonomy" id="135651"/>
    <lineage>
        <taxon>Eukaryota</taxon>
        <taxon>Metazoa</taxon>
        <taxon>Ecdysozoa</taxon>
        <taxon>Nematoda</taxon>
        <taxon>Chromadorea</taxon>
        <taxon>Rhabditida</taxon>
        <taxon>Rhabditina</taxon>
        <taxon>Rhabditomorpha</taxon>
        <taxon>Rhabditoidea</taxon>
        <taxon>Rhabditidae</taxon>
        <taxon>Peloderinae</taxon>
        <taxon>Caenorhabditis</taxon>
    </lineage>
</organism>
<keyword evidence="1" id="KW-0175">Coiled coil</keyword>